<gene>
    <name evidence="3" type="ORF">RM445_04480</name>
</gene>
<keyword evidence="2" id="KW-0812">Transmembrane</keyword>
<reference evidence="4" key="1">
    <citation type="submission" date="2023-07" db="EMBL/GenBank/DDBJ databases">
        <title>30 novel species of actinomycetes from the DSMZ collection.</title>
        <authorList>
            <person name="Nouioui I."/>
        </authorList>
    </citation>
    <scope>NUCLEOTIDE SEQUENCE [LARGE SCALE GENOMIC DNA]</scope>
    <source>
        <strain evidence="4">DSM 45834</strain>
    </source>
</reference>
<dbReference type="InterPro" id="IPR026467">
    <property type="entry name" value="Ser/Gly_Cys_C_dom"/>
</dbReference>
<sequence length="301" mass="30279">MIPTGDTWGISGPTFLLAYLVLAVAVGVAVLRARRALADVSAERPASRMEELPYDVAYLNGGAQLAVTAALSAMYRAGTISTAGRGVVVAGQRPESRSDELERAIHHAAGTGPVSRHALATVGGVASALHRVEQRLIAAGLLLAAERRQRIRLAGGWVLVVAVFGVVRIMAGFANNRPVGFLTVLVVLVAALGVLFVCRAPCRTRAGDAALSRLATEYHSLSPSMRPDWAHYGPAGAALAVGVFGVGALWTADPAFAAELAAQRASGSFGSTSSGDSSGGGTSSGSSCGGGGGGCGGGCGG</sequence>
<dbReference type="NCBIfam" id="TIGR04222">
    <property type="entry name" value="near_uncomplex"/>
    <property type="match status" value="1"/>
</dbReference>
<keyword evidence="2" id="KW-1133">Transmembrane helix</keyword>
<dbReference type="RefSeq" id="WP_311554706.1">
    <property type="nucleotide sequence ID" value="NZ_JAVREJ010000002.1"/>
</dbReference>
<dbReference type="EMBL" id="JAVREJ010000002">
    <property type="protein sequence ID" value="MDT0348776.1"/>
    <property type="molecule type" value="Genomic_DNA"/>
</dbReference>
<feature type="transmembrane region" description="Helical" evidence="2">
    <location>
        <begin position="12"/>
        <end position="31"/>
    </location>
</feature>
<feature type="transmembrane region" description="Helical" evidence="2">
    <location>
        <begin position="179"/>
        <end position="198"/>
    </location>
</feature>
<comment type="caution">
    <text evidence="3">The sequence shown here is derived from an EMBL/GenBank/DDBJ whole genome shotgun (WGS) entry which is preliminary data.</text>
</comment>
<accession>A0ABU2N4C8</accession>
<organism evidence="3 4">
    <name type="scientific">Pseudonocardia charpentierae</name>
    <dbReference type="NCBI Taxonomy" id="3075545"/>
    <lineage>
        <taxon>Bacteria</taxon>
        <taxon>Bacillati</taxon>
        <taxon>Actinomycetota</taxon>
        <taxon>Actinomycetes</taxon>
        <taxon>Pseudonocardiales</taxon>
        <taxon>Pseudonocardiaceae</taxon>
        <taxon>Pseudonocardia</taxon>
    </lineage>
</organism>
<feature type="compositionally biased region" description="Gly residues" evidence="1">
    <location>
        <begin position="277"/>
        <end position="301"/>
    </location>
</feature>
<evidence type="ECO:0000256" key="2">
    <source>
        <dbReference type="SAM" id="Phobius"/>
    </source>
</evidence>
<proteinExistence type="predicted"/>
<feature type="region of interest" description="Disordered" evidence="1">
    <location>
        <begin position="269"/>
        <end position="301"/>
    </location>
</feature>
<feature type="transmembrane region" description="Helical" evidence="2">
    <location>
        <begin position="153"/>
        <end position="173"/>
    </location>
</feature>
<evidence type="ECO:0000256" key="1">
    <source>
        <dbReference type="SAM" id="MobiDB-lite"/>
    </source>
</evidence>
<evidence type="ECO:0000313" key="3">
    <source>
        <dbReference type="EMBL" id="MDT0348776.1"/>
    </source>
</evidence>
<protein>
    <submittedName>
        <fullName evidence="3">TIGR04222 domain-containing membrane protein</fullName>
    </submittedName>
</protein>
<keyword evidence="2" id="KW-0472">Membrane</keyword>
<dbReference type="Proteomes" id="UP001183202">
    <property type="component" value="Unassembled WGS sequence"/>
</dbReference>
<name>A0ABU2N4C8_9PSEU</name>
<keyword evidence="4" id="KW-1185">Reference proteome</keyword>
<evidence type="ECO:0000313" key="4">
    <source>
        <dbReference type="Proteomes" id="UP001183202"/>
    </source>
</evidence>